<keyword evidence="1" id="KW-0472">Membrane</keyword>
<feature type="transmembrane region" description="Helical" evidence="1">
    <location>
        <begin position="104"/>
        <end position="124"/>
    </location>
</feature>
<keyword evidence="1" id="KW-0812">Transmembrane</keyword>
<feature type="transmembrane region" description="Helical" evidence="1">
    <location>
        <begin position="81"/>
        <end position="98"/>
    </location>
</feature>
<reference evidence="2 3" key="1">
    <citation type="submission" date="2023-03" db="EMBL/GenBank/DDBJ databases">
        <title>Muricauda XX sp. nov. and Muricauda XXX sp. nov., two novel species isolated from Okinawa Trough.</title>
        <authorList>
            <person name="Cao W."/>
            <person name="Deng X."/>
        </authorList>
    </citation>
    <scope>NUCLEOTIDE SEQUENCE [LARGE SCALE GENOMIC DNA]</scope>
    <source>
        <strain evidence="2 3">81s02</strain>
    </source>
</reference>
<gene>
    <name evidence="2" type="ORF">PY091_05390</name>
</gene>
<proteinExistence type="predicted"/>
<organism evidence="2 3">
    <name type="scientific">Flagellimonas okinawensis</name>
    <dbReference type="NCBI Taxonomy" id="3031324"/>
    <lineage>
        <taxon>Bacteria</taxon>
        <taxon>Pseudomonadati</taxon>
        <taxon>Bacteroidota</taxon>
        <taxon>Flavobacteriia</taxon>
        <taxon>Flavobacteriales</taxon>
        <taxon>Flavobacteriaceae</taxon>
        <taxon>Flagellimonas</taxon>
    </lineage>
</organism>
<comment type="caution">
    <text evidence="2">The sequence shown here is derived from an EMBL/GenBank/DDBJ whole genome shotgun (WGS) entry which is preliminary data.</text>
</comment>
<feature type="transmembrane region" description="Helical" evidence="1">
    <location>
        <begin position="238"/>
        <end position="259"/>
    </location>
</feature>
<dbReference type="SUPFAM" id="SSF81442">
    <property type="entry name" value="Cytochrome c oxidase subunit I-like"/>
    <property type="match status" value="1"/>
</dbReference>
<keyword evidence="3" id="KW-1185">Reference proteome</keyword>
<feature type="transmembrane region" description="Helical" evidence="1">
    <location>
        <begin position="314"/>
        <end position="337"/>
    </location>
</feature>
<feature type="transmembrane region" description="Helical" evidence="1">
    <location>
        <begin position="344"/>
        <end position="366"/>
    </location>
</feature>
<dbReference type="Gene3D" id="1.20.210.10">
    <property type="entry name" value="Cytochrome c oxidase-like, subunit I domain"/>
    <property type="match status" value="1"/>
</dbReference>
<evidence type="ECO:0000313" key="3">
    <source>
        <dbReference type="Proteomes" id="UP001217083"/>
    </source>
</evidence>
<feature type="transmembrane region" description="Helical" evidence="1">
    <location>
        <begin position="378"/>
        <end position="395"/>
    </location>
</feature>
<dbReference type="Proteomes" id="UP001217083">
    <property type="component" value="Unassembled WGS sequence"/>
</dbReference>
<dbReference type="RefSeq" id="WP_275648671.1">
    <property type="nucleotide sequence ID" value="NZ_JARFVA010000001.1"/>
</dbReference>
<keyword evidence="1" id="KW-1133">Transmembrane helix</keyword>
<protein>
    <recommendedName>
        <fullName evidence="4">Cytochrome C oxidase subunit I</fullName>
    </recommendedName>
</protein>
<feature type="transmembrane region" description="Helical" evidence="1">
    <location>
        <begin position="46"/>
        <end position="69"/>
    </location>
</feature>
<feature type="transmembrane region" description="Helical" evidence="1">
    <location>
        <begin position="144"/>
        <end position="171"/>
    </location>
</feature>
<name>A0ABT5XLE9_9FLAO</name>
<evidence type="ECO:0000313" key="2">
    <source>
        <dbReference type="EMBL" id="MDF0706640.1"/>
    </source>
</evidence>
<dbReference type="EMBL" id="JARFVA010000001">
    <property type="protein sequence ID" value="MDF0706640.1"/>
    <property type="molecule type" value="Genomic_DNA"/>
</dbReference>
<accession>A0ABT5XLE9</accession>
<evidence type="ECO:0008006" key="4">
    <source>
        <dbReference type="Google" id="ProtNLM"/>
    </source>
</evidence>
<dbReference type="InterPro" id="IPR036927">
    <property type="entry name" value="Cyt_c_oxase-like_su1_sf"/>
</dbReference>
<feature type="transmembrane region" description="Helical" evidence="1">
    <location>
        <begin position="183"/>
        <end position="202"/>
    </location>
</feature>
<feature type="transmembrane region" description="Helical" evidence="1">
    <location>
        <begin position="214"/>
        <end position="232"/>
    </location>
</feature>
<sequence length="400" mass="46088">MIREKKYQHHLQIALGYFIIAALLGMLLRSYPIFSFKFNYRYMVHAHSHIALLGWVYLALTTLLHYCFVNKTSSKNNYKKIFWGTQITLVGMLLTFPFQGYGLFSIIFSTLFLIASYIYTYHFWKSIDPKLKESNGLKCVKVALAYMVISSLGPWALGIIMNTLGAQSIWYRLSIYFYLHFQYNGWMILALVGLFVYVLELSGQEFPKKGFNRFFLFLNLGVILTFFLSTLWTEPSLVLYILAGLGAVAQLYAFAHLWGTIKSQLQALKLLKVPSAFLKLVIVLLMAKIVLQLLTAFPYFAVLATTYIDLTIGYLHLTFLGIVSIGLFFFMDLFGLLRISKKGFYWYLLGFMVTELLLFYKGIAAWQQWSPLPRYPEILAISSLCIPIGLLIISIEQRRI</sequence>
<evidence type="ECO:0000256" key="1">
    <source>
        <dbReference type="SAM" id="Phobius"/>
    </source>
</evidence>
<feature type="transmembrane region" description="Helical" evidence="1">
    <location>
        <begin position="280"/>
        <end position="302"/>
    </location>
</feature>
<feature type="transmembrane region" description="Helical" evidence="1">
    <location>
        <begin position="12"/>
        <end position="34"/>
    </location>
</feature>